<dbReference type="GO" id="GO:0019005">
    <property type="term" value="C:SCF ubiquitin ligase complex"/>
    <property type="evidence" value="ECO:0007669"/>
    <property type="project" value="TreeGrafter"/>
</dbReference>
<dbReference type="NCBIfam" id="TIGR02167">
    <property type="entry name" value="Liste_lipo_26"/>
    <property type="match status" value="8"/>
</dbReference>
<accession>A0A3R6FGQ9</accession>
<reference evidence="2 3" key="1">
    <citation type="submission" date="2018-08" db="EMBL/GenBank/DDBJ databases">
        <title>A genome reference for cultivated species of the human gut microbiota.</title>
        <authorList>
            <person name="Zou Y."/>
            <person name="Xue W."/>
            <person name="Luo G."/>
        </authorList>
    </citation>
    <scope>NUCLEOTIDE SEQUENCE [LARGE SCALE GENOMIC DNA]</scope>
    <source>
        <strain evidence="2 3">AF42-9</strain>
    </source>
</reference>
<proteinExistence type="predicted"/>
<dbReference type="InterPro" id="IPR011889">
    <property type="entry name" value="Liste_lipo_26"/>
</dbReference>
<dbReference type="Pfam" id="PF03382">
    <property type="entry name" value="DUF285"/>
    <property type="match status" value="2"/>
</dbReference>
<dbReference type="AlphaFoldDB" id="A0A3R6FGQ9"/>
<dbReference type="Proteomes" id="UP000286598">
    <property type="component" value="Unassembled WGS sequence"/>
</dbReference>
<evidence type="ECO:0000313" key="2">
    <source>
        <dbReference type="EMBL" id="RHK48140.1"/>
    </source>
</evidence>
<keyword evidence="1" id="KW-0732">Signal</keyword>
<keyword evidence="3" id="KW-1185">Reference proteome</keyword>
<protein>
    <submittedName>
        <fullName evidence="2">BspA family leucine-rich repeat surface protein</fullName>
    </submittedName>
</protein>
<dbReference type="SUPFAM" id="SSF52058">
    <property type="entry name" value="L domain-like"/>
    <property type="match status" value="1"/>
</dbReference>
<evidence type="ECO:0000256" key="1">
    <source>
        <dbReference type="SAM" id="SignalP"/>
    </source>
</evidence>
<name>A0A3R6FGQ9_9BACT</name>
<dbReference type="InterPro" id="IPR005046">
    <property type="entry name" value="DUF285"/>
</dbReference>
<dbReference type="OrthoDB" id="1081070at2"/>
<dbReference type="PANTHER" id="PTHR13318">
    <property type="entry name" value="PARTNER OF PAIRED, ISOFORM B-RELATED"/>
    <property type="match status" value="1"/>
</dbReference>
<feature type="signal peptide" evidence="1">
    <location>
        <begin position="1"/>
        <end position="29"/>
    </location>
</feature>
<evidence type="ECO:0000313" key="3">
    <source>
        <dbReference type="Proteomes" id="UP000286598"/>
    </source>
</evidence>
<dbReference type="GO" id="GO:0031146">
    <property type="term" value="P:SCF-dependent proteasomal ubiquitin-dependent protein catabolic process"/>
    <property type="evidence" value="ECO:0007669"/>
    <property type="project" value="TreeGrafter"/>
</dbReference>
<dbReference type="Gene3D" id="3.80.10.10">
    <property type="entry name" value="Ribonuclease Inhibitor"/>
    <property type="match status" value="2"/>
</dbReference>
<feature type="chain" id="PRO_5018759334" evidence="1">
    <location>
        <begin position="30"/>
        <end position="555"/>
    </location>
</feature>
<gene>
    <name evidence="2" type="ORF">DW060_11185</name>
</gene>
<dbReference type="InterPro" id="IPR032675">
    <property type="entry name" value="LRR_dom_sf"/>
</dbReference>
<comment type="caution">
    <text evidence="2">The sequence shown here is derived from an EMBL/GenBank/DDBJ whole genome shotgun (WGS) entry which is preliminary data.</text>
</comment>
<dbReference type="EMBL" id="QRNO01000071">
    <property type="protein sequence ID" value="RHK48140.1"/>
    <property type="molecule type" value="Genomic_DNA"/>
</dbReference>
<organism evidence="2 3">
    <name type="scientific">Leyella stercorea</name>
    <dbReference type="NCBI Taxonomy" id="363265"/>
    <lineage>
        <taxon>Bacteria</taxon>
        <taxon>Pseudomonadati</taxon>
        <taxon>Bacteroidota</taxon>
        <taxon>Bacteroidia</taxon>
        <taxon>Bacteroidales</taxon>
        <taxon>Prevotellaceae</taxon>
        <taxon>Leyella</taxon>
    </lineage>
</organism>
<sequence>MKTKLLHPIARLVLAILMCLPICGSHAFAQEAESYAVFDEATNTLTFKHDTKKTDGAFALNEGDNAPGWYKSNDDGSNANIIKKVVFDASFANARPTNCHLWFYGCKNLTTIEGIEYLNTENVTSMSLMFSGCSALTTLNLSNFDTQSVTNMTGMFSDCRALTTLDVSNFNTQNVTDMSFMFFNCSAITTLDIARFDTKNVTNMSFMFCSDPALTTIYASDKFVTTACEEAENMFAECANLVGAVPYDENKVGKEMANCTTGYFTDIASKVAESYAVFDEATNTLTFKHDTNKPYGAFELNEGDNAPGWYKSNDDGSNANIIKKVVFDASFANARPTSCYKWFYDCTNLTTIEGIEYLNTENVTNMGWMFSNCEALTILDVSNFDTKNVTNMRCMFSICFALTTLDVSNFDTQNVTNMSNMFSDCSALTTLDLSNFDTKNVTDMSWMFSFDTALITIYASNKFVTTACEKGQNMFKDCTNLVGAVPYDENKRGKEMANCTTGYFTDKAATGIDAPTVSDDTAAEYYDLQGRRLNAPQKGVNIVKRGKKTTKVLVK</sequence>